<gene>
    <name evidence="1" type="ORF">PYW08_014855</name>
</gene>
<dbReference type="EMBL" id="CM056782">
    <property type="protein sequence ID" value="KAJ8732125.1"/>
    <property type="molecule type" value="Genomic_DNA"/>
</dbReference>
<evidence type="ECO:0000313" key="2">
    <source>
        <dbReference type="Proteomes" id="UP001231649"/>
    </source>
</evidence>
<accession>A0ACC2R5A1</accession>
<keyword evidence="2" id="KW-1185">Reference proteome</keyword>
<name>A0ACC2R5A1_9NEOP</name>
<protein>
    <submittedName>
        <fullName evidence="1">Uncharacterized protein</fullName>
    </submittedName>
</protein>
<organism evidence="1 2">
    <name type="scientific">Mythimna loreyi</name>
    <dbReference type="NCBI Taxonomy" id="667449"/>
    <lineage>
        <taxon>Eukaryota</taxon>
        <taxon>Metazoa</taxon>
        <taxon>Ecdysozoa</taxon>
        <taxon>Arthropoda</taxon>
        <taxon>Hexapoda</taxon>
        <taxon>Insecta</taxon>
        <taxon>Pterygota</taxon>
        <taxon>Neoptera</taxon>
        <taxon>Endopterygota</taxon>
        <taxon>Lepidoptera</taxon>
        <taxon>Glossata</taxon>
        <taxon>Ditrysia</taxon>
        <taxon>Noctuoidea</taxon>
        <taxon>Noctuidae</taxon>
        <taxon>Noctuinae</taxon>
        <taxon>Hadenini</taxon>
        <taxon>Mythimna</taxon>
    </lineage>
</organism>
<dbReference type="Proteomes" id="UP001231649">
    <property type="component" value="Chromosome 6"/>
</dbReference>
<proteinExistence type="predicted"/>
<sequence length="108" mass="12118">MPCLNSYRFRERKSPVCGVSRNSDKGHVLKDCSLIVWDELTMANRKAVEAEDRTLQDIRGNEHLMGGVTVCSVAISGKRYSVSQLRRIHVLCVRGHRSFTAPAEFLGV</sequence>
<evidence type="ECO:0000313" key="1">
    <source>
        <dbReference type="EMBL" id="KAJ8732125.1"/>
    </source>
</evidence>
<comment type="caution">
    <text evidence="1">The sequence shown here is derived from an EMBL/GenBank/DDBJ whole genome shotgun (WGS) entry which is preliminary data.</text>
</comment>
<reference evidence="1" key="1">
    <citation type="submission" date="2023-03" db="EMBL/GenBank/DDBJ databases">
        <title>Chromosome-level genomes of two armyworms, Mythimna separata and Mythimna loreyi, provide insights into the biosynthesis and reception of sex pheromones.</title>
        <authorList>
            <person name="Zhao H."/>
        </authorList>
    </citation>
    <scope>NUCLEOTIDE SEQUENCE</scope>
    <source>
        <strain evidence="1">BeijingLab</strain>
    </source>
</reference>